<reference evidence="3 4" key="1">
    <citation type="submission" date="2023-08" db="EMBL/GenBank/DDBJ databases">
        <authorList>
            <person name="Girao M."/>
            <person name="Carvalho M.F."/>
        </authorList>
    </citation>
    <scope>NUCLEOTIDE SEQUENCE [LARGE SCALE GENOMIC DNA]</scope>
    <source>
        <strain evidence="3 4">CT-R113</strain>
    </source>
</reference>
<gene>
    <name evidence="3" type="ORF">Q8791_26805</name>
</gene>
<protein>
    <submittedName>
        <fullName evidence="3">YciI family protein</fullName>
    </submittedName>
</protein>
<comment type="similarity">
    <text evidence="1">Belongs to the YciI family.</text>
</comment>
<evidence type="ECO:0000313" key="3">
    <source>
        <dbReference type="EMBL" id="MEE2040835.1"/>
    </source>
</evidence>
<dbReference type="EMBL" id="JAUZMY010000036">
    <property type="protein sequence ID" value="MEE2040835.1"/>
    <property type="molecule type" value="Genomic_DNA"/>
</dbReference>
<evidence type="ECO:0000313" key="4">
    <source>
        <dbReference type="Proteomes" id="UP001356095"/>
    </source>
</evidence>
<comment type="caution">
    <text evidence="3">The sequence shown here is derived from an EMBL/GenBank/DDBJ whole genome shotgun (WGS) entry which is preliminary data.</text>
</comment>
<dbReference type="InterPro" id="IPR005545">
    <property type="entry name" value="YCII"/>
</dbReference>
<dbReference type="Proteomes" id="UP001356095">
    <property type="component" value="Unassembled WGS sequence"/>
</dbReference>
<proteinExistence type="inferred from homology"/>
<dbReference type="PANTHER" id="PTHR35174:SF3">
    <property type="entry name" value="BLL7171 PROTEIN"/>
    <property type="match status" value="1"/>
</dbReference>
<evidence type="ECO:0000256" key="1">
    <source>
        <dbReference type="ARBA" id="ARBA00007689"/>
    </source>
</evidence>
<dbReference type="InterPro" id="IPR011008">
    <property type="entry name" value="Dimeric_a/b-barrel"/>
</dbReference>
<accession>A0ABU7KF21</accession>
<dbReference type="SUPFAM" id="SSF54909">
    <property type="entry name" value="Dimeric alpha+beta barrel"/>
    <property type="match status" value="1"/>
</dbReference>
<evidence type="ECO:0000259" key="2">
    <source>
        <dbReference type="Pfam" id="PF03795"/>
    </source>
</evidence>
<organism evidence="3 4">
    <name type="scientific">Nocardiopsis codii</name>
    <dbReference type="NCBI Taxonomy" id="3065942"/>
    <lineage>
        <taxon>Bacteria</taxon>
        <taxon>Bacillati</taxon>
        <taxon>Actinomycetota</taxon>
        <taxon>Actinomycetes</taxon>
        <taxon>Streptosporangiales</taxon>
        <taxon>Nocardiopsidaceae</taxon>
        <taxon>Nocardiopsis</taxon>
    </lineage>
</organism>
<keyword evidence="4" id="KW-1185">Reference proteome</keyword>
<dbReference type="PANTHER" id="PTHR35174">
    <property type="entry name" value="BLL7171 PROTEIN-RELATED"/>
    <property type="match status" value="1"/>
</dbReference>
<dbReference type="Pfam" id="PF03795">
    <property type="entry name" value="YCII"/>
    <property type="match status" value="1"/>
</dbReference>
<dbReference type="Gene3D" id="3.30.70.1060">
    <property type="entry name" value="Dimeric alpha+beta barrel"/>
    <property type="match status" value="1"/>
</dbReference>
<name>A0ABU7KF21_9ACTN</name>
<dbReference type="RefSeq" id="WP_330094598.1">
    <property type="nucleotide sequence ID" value="NZ_JAUZMY010000036.1"/>
</dbReference>
<sequence length="113" mass="12307">MKFALLYHYDPSTAGPVEEEVADWMAFDGQVREAGLLVDEAGFHMRDKALTVSVRDGESTVTEGAPTSGPMLAGYYLLDVADMDTALEWAARIPTAAYGSVEVRPVVEFEFEG</sequence>
<feature type="domain" description="YCII-related" evidence="2">
    <location>
        <begin position="1"/>
        <end position="109"/>
    </location>
</feature>